<sequence length="746" mass="76970">MTGPSPPRAAWPAAAWTRSPVVVGVAVLLLGLSAVVLRPEGSGVAAWWPAAGVAVAAAACTSGRRRGAVLLAVGAGGLAANLLGGRPVALALAFTVANVAEAALAARLLAADGRPELRTLPQLGRLLGAAGAGALVAGAGVGAGVALLSAGDPWSAGTAAAAAHGAAVVVLVPAVMRLPDRPAPPRRWEVAALWTLVVAGTALVFLPGQAMPLGFLVVAALAGTGLRLGVRAASAQLVVVGVVVGVLSALGGGPFAAAGRLHGPAVTGTLEQLYLGSCAVVVLALALSVAQREAALVQLARLRRFDLAVLEAVNAGVLACDAEGNVLVRNRVHRRATGVDRTVDDPDGHLLATGIRVTQDGVALPPGRTPMQRALAGEVLTDESMRIEPASGPASDVVAMARPIHDHDGSLLGAVVAFTDVTAERAVQARLRESLAFREAVLAVSPDTLFLFDPRNRETLWLSPSSTGSPEDSPTDLVALGGEPCQERVHPEDVARLVAADESARALADGAVLKLRLRIRDGRGRYRWVSRRVTPFDRDDAGEVTALLGVARDITENVELEERLASAALHDPLTGLPNRRLLSDRLETALHRASRTGSEVPVLFCDLDGFKVVNDTAGHAVGDAVLQATAARLTTVLRPQDTVARVGGDEFVAVLDPALRAVDPVHAHVEVRRQARSVARRVVAALAEPFVVDGTSHVVTVSIGIAFAEAGTELEQALHDADRAMYQAKLLGKGRHEELDDASGQA</sequence>
<evidence type="ECO:0000259" key="8">
    <source>
        <dbReference type="PROSITE" id="PS50887"/>
    </source>
</evidence>
<feature type="transmembrane region" description="Helical" evidence="6">
    <location>
        <begin position="68"/>
        <end position="84"/>
    </location>
</feature>
<dbReference type="InterPro" id="IPR000700">
    <property type="entry name" value="PAS-assoc_C"/>
</dbReference>
<evidence type="ECO:0000259" key="7">
    <source>
        <dbReference type="PROSITE" id="PS50113"/>
    </source>
</evidence>
<feature type="transmembrane region" description="Helical" evidence="6">
    <location>
        <begin position="90"/>
        <end position="111"/>
    </location>
</feature>
<feature type="transmembrane region" description="Helical" evidence="6">
    <location>
        <begin position="123"/>
        <end position="148"/>
    </location>
</feature>
<accession>A0ABS6UFI9</accession>
<keyword evidence="4 6" id="KW-1133">Transmembrane helix</keyword>
<dbReference type="PANTHER" id="PTHR44757">
    <property type="entry name" value="DIGUANYLATE CYCLASE DGCP"/>
    <property type="match status" value="1"/>
</dbReference>
<feature type="transmembrane region" description="Helical" evidence="6">
    <location>
        <begin position="212"/>
        <end position="230"/>
    </location>
</feature>
<keyword evidence="2" id="KW-1003">Cell membrane</keyword>
<comment type="caution">
    <text evidence="9">The sequence shown here is derived from an EMBL/GenBank/DDBJ whole genome shotgun (WGS) entry which is preliminary data.</text>
</comment>
<dbReference type="CDD" id="cd00130">
    <property type="entry name" value="PAS"/>
    <property type="match status" value="1"/>
</dbReference>
<keyword evidence="3 6" id="KW-0812">Transmembrane</keyword>
<gene>
    <name evidence="9" type="ORF">I4I82_25445</name>
</gene>
<name>A0ABS6UFI9_9PSEU</name>
<dbReference type="RefSeq" id="WP_218593609.1">
    <property type="nucleotide sequence ID" value="NZ_JADQDE010000324.1"/>
</dbReference>
<dbReference type="EMBL" id="JADQDF010000001">
    <property type="protein sequence ID" value="MBW0130997.1"/>
    <property type="molecule type" value="Genomic_DNA"/>
</dbReference>
<feature type="transmembrane region" description="Helical" evidence="6">
    <location>
        <begin position="188"/>
        <end position="206"/>
    </location>
</feature>
<feature type="domain" description="PAC" evidence="7">
    <location>
        <begin position="513"/>
        <end position="566"/>
    </location>
</feature>
<dbReference type="InterPro" id="IPR001610">
    <property type="entry name" value="PAC"/>
</dbReference>
<keyword evidence="5 6" id="KW-0472">Membrane</keyword>
<keyword evidence="10" id="KW-1185">Reference proteome</keyword>
<dbReference type="InterPro" id="IPR052155">
    <property type="entry name" value="Biofilm_reg_signaling"/>
</dbReference>
<feature type="transmembrane region" description="Helical" evidence="6">
    <location>
        <begin position="21"/>
        <end position="38"/>
    </location>
</feature>
<reference evidence="9 10" key="1">
    <citation type="submission" date="2020-11" db="EMBL/GenBank/DDBJ databases">
        <title>Pseudonocardia abyssalis sp. nov. and Pseudonocardia oceani sp. nov., description and phylogenomic analysis of two novel actinomycetes isolated from the deep Southern Ocean.</title>
        <authorList>
            <person name="Parra J."/>
        </authorList>
    </citation>
    <scope>NUCLEOTIDE SEQUENCE [LARGE SCALE GENOMIC DNA]</scope>
    <source>
        <strain evidence="10">KRD185</strain>
    </source>
</reference>
<dbReference type="NCBIfam" id="TIGR00254">
    <property type="entry name" value="GGDEF"/>
    <property type="match status" value="1"/>
</dbReference>
<dbReference type="Pfam" id="PF00990">
    <property type="entry name" value="GGDEF"/>
    <property type="match status" value="1"/>
</dbReference>
<feature type="transmembrane region" description="Helical" evidence="6">
    <location>
        <begin position="237"/>
        <end position="261"/>
    </location>
</feature>
<dbReference type="Pfam" id="PF08447">
    <property type="entry name" value="PAS_3"/>
    <property type="match status" value="1"/>
</dbReference>
<dbReference type="InterPro" id="IPR013655">
    <property type="entry name" value="PAS_fold_3"/>
</dbReference>
<comment type="subcellular location">
    <subcellularLocation>
        <location evidence="1">Cell membrane</location>
        <topology evidence="1">Multi-pass membrane protein</topology>
    </subcellularLocation>
</comment>
<evidence type="ECO:0000256" key="2">
    <source>
        <dbReference type="ARBA" id="ARBA00022475"/>
    </source>
</evidence>
<evidence type="ECO:0000256" key="3">
    <source>
        <dbReference type="ARBA" id="ARBA00022692"/>
    </source>
</evidence>
<dbReference type="PROSITE" id="PS50113">
    <property type="entry name" value="PAC"/>
    <property type="match status" value="2"/>
</dbReference>
<dbReference type="SMART" id="SM00086">
    <property type="entry name" value="PAC"/>
    <property type="match status" value="1"/>
</dbReference>
<proteinExistence type="predicted"/>
<evidence type="ECO:0000256" key="1">
    <source>
        <dbReference type="ARBA" id="ARBA00004651"/>
    </source>
</evidence>
<evidence type="ECO:0000256" key="6">
    <source>
        <dbReference type="SAM" id="Phobius"/>
    </source>
</evidence>
<protein>
    <submittedName>
        <fullName evidence="9">Diguanylate cyclase</fullName>
    </submittedName>
</protein>
<dbReference type="SMART" id="SM00267">
    <property type="entry name" value="GGDEF"/>
    <property type="match status" value="1"/>
</dbReference>
<dbReference type="Pfam" id="PF05231">
    <property type="entry name" value="MASE1"/>
    <property type="match status" value="1"/>
</dbReference>
<feature type="domain" description="GGDEF" evidence="8">
    <location>
        <begin position="598"/>
        <end position="741"/>
    </location>
</feature>
<evidence type="ECO:0000256" key="4">
    <source>
        <dbReference type="ARBA" id="ARBA00022989"/>
    </source>
</evidence>
<dbReference type="InterPro" id="IPR000014">
    <property type="entry name" value="PAS"/>
</dbReference>
<feature type="domain" description="PAC" evidence="7">
    <location>
        <begin position="381"/>
        <end position="433"/>
    </location>
</feature>
<feature type="transmembrane region" description="Helical" evidence="6">
    <location>
        <begin position="154"/>
        <end position="176"/>
    </location>
</feature>
<evidence type="ECO:0000313" key="9">
    <source>
        <dbReference type="EMBL" id="MBW0130997.1"/>
    </source>
</evidence>
<organism evidence="9 10">
    <name type="scientific">Pseudonocardia oceani</name>
    <dbReference type="NCBI Taxonomy" id="2792013"/>
    <lineage>
        <taxon>Bacteria</taxon>
        <taxon>Bacillati</taxon>
        <taxon>Actinomycetota</taxon>
        <taxon>Actinomycetes</taxon>
        <taxon>Pseudonocardiales</taxon>
        <taxon>Pseudonocardiaceae</taxon>
        <taxon>Pseudonocardia</taxon>
    </lineage>
</organism>
<dbReference type="InterPro" id="IPR000160">
    <property type="entry name" value="GGDEF_dom"/>
</dbReference>
<dbReference type="PANTHER" id="PTHR44757:SF2">
    <property type="entry name" value="BIOFILM ARCHITECTURE MAINTENANCE PROTEIN MBAA"/>
    <property type="match status" value="1"/>
</dbReference>
<dbReference type="Proteomes" id="UP000694300">
    <property type="component" value="Unassembled WGS sequence"/>
</dbReference>
<dbReference type="InterPro" id="IPR007895">
    <property type="entry name" value="MASE1"/>
</dbReference>
<dbReference type="CDD" id="cd01949">
    <property type="entry name" value="GGDEF"/>
    <property type="match status" value="1"/>
</dbReference>
<dbReference type="PROSITE" id="PS50887">
    <property type="entry name" value="GGDEF"/>
    <property type="match status" value="1"/>
</dbReference>
<evidence type="ECO:0000256" key="5">
    <source>
        <dbReference type="ARBA" id="ARBA00023136"/>
    </source>
</evidence>
<evidence type="ECO:0000313" key="10">
    <source>
        <dbReference type="Proteomes" id="UP000694300"/>
    </source>
</evidence>